<feature type="region of interest" description="Disordered" evidence="1">
    <location>
        <begin position="34"/>
        <end position="56"/>
    </location>
</feature>
<accession>A0A9Q1ID75</accession>
<evidence type="ECO:0000313" key="3">
    <source>
        <dbReference type="Proteomes" id="UP001152622"/>
    </source>
</evidence>
<proteinExistence type="predicted"/>
<sequence length="97" mass="11216">MQTPPRQVPFGIRTREPSCSEATVLSTAPPCRANHKKAKLIREHPPRQEPKETDIKEVHCEERDLGNGPVQRKTDTTMGIRFRVKPVLSFWMLKREI</sequence>
<gene>
    <name evidence="2" type="ORF">SKAU_G00395680</name>
</gene>
<protein>
    <submittedName>
        <fullName evidence="2">Uncharacterized protein</fullName>
    </submittedName>
</protein>
<dbReference type="AlphaFoldDB" id="A0A9Q1ID75"/>
<evidence type="ECO:0000256" key="1">
    <source>
        <dbReference type="SAM" id="MobiDB-lite"/>
    </source>
</evidence>
<reference evidence="2" key="1">
    <citation type="journal article" date="2023" name="Science">
        <title>Genome structures resolve the early diversification of teleost fishes.</title>
        <authorList>
            <person name="Parey E."/>
            <person name="Louis A."/>
            <person name="Montfort J."/>
            <person name="Bouchez O."/>
            <person name="Roques C."/>
            <person name="Iampietro C."/>
            <person name="Lluch J."/>
            <person name="Castinel A."/>
            <person name="Donnadieu C."/>
            <person name="Desvignes T."/>
            <person name="Floi Bucao C."/>
            <person name="Jouanno E."/>
            <person name="Wen M."/>
            <person name="Mejri S."/>
            <person name="Dirks R."/>
            <person name="Jansen H."/>
            <person name="Henkel C."/>
            <person name="Chen W.J."/>
            <person name="Zahm M."/>
            <person name="Cabau C."/>
            <person name="Klopp C."/>
            <person name="Thompson A.W."/>
            <person name="Robinson-Rechavi M."/>
            <person name="Braasch I."/>
            <person name="Lecointre G."/>
            <person name="Bobe J."/>
            <person name="Postlethwait J.H."/>
            <person name="Berthelot C."/>
            <person name="Roest Crollius H."/>
            <person name="Guiguen Y."/>
        </authorList>
    </citation>
    <scope>NUCLEOTIDE SEQUENCE</scope>
    <source>
        <strain evidence="2">WJC10195</strain>
    </source>
</reference>
<comment type="caution">
    <text evidence="2">The sequence shown here is derived from an EMBL/GenBank/DDBJ whole genome shotgun (WGS) entry which is preliminary data.</text>
</comment>
<organism evidence="2 3">
    <name type="scientific">Synaphobranchus kaupii</name>
    <name type="common">Kaup's arrowtooth eel</name>
    <dbReference type="NCBI Taxonomy" id="118154"/>
    <lineage>
        <taxon>Eukaryota</taxon>
        <taxon>Metazoa</taxon>
        <taxon>Chordata</taxon>
        <taxon>Craniata</taxon>
        <taxon>Vertebrata</taxon>
        <taxon>Euteleostomi</taxon>
        <taxon>Actinopterygii</taxon>
        <taxon>Neopterygii</taxon>
        <taxon>Teleostei</taxon>
        <taxon>Anguilliformes</taxon>
        <taxon>Synaphobranchidae</taxon>
        <taxon>Synaphobranchus</taxon>
    </lineage>
</organism>
<dbReference type="Proteomes" id="UP001152622">
    <property type="component" value="Chromosome 20"/>
</dbReference>
<evidence type="ECO:0000313" key="2">
    <source>
        <dbReference type="EMBL" id="KAJ8336225.1"/>
    </source>
</evidence>
<dbReference type="EMBL" id="JAINUF010000020">
    <property type="protein sequence ID" value="KAJ8336225.1"/>
    <property type="molecule type" value="Genomic_DNA"/>
</dbReference>
<keyword evidence="3" id="KW-1185">Reference proteome</keyword>
<feature type="compositionally biased region" description="Basic and acidic residues" evidence="1">
    <location>
        <begin position="40"/>
        <end position="56"/>
    </location>
</feature>
<name>A0A9Q1ID75_SYNKA</name>